<dbReference type="PROSITE" id="PS01031">
    <property type="entry name" value="SHSP"/>
    <property type="match status" value="1"/>
</dbReference>
<name>A0A412PHQ8_9FIRM</name>
<proteinExistence type="inferred from homology"/>
<accession>A0A412PHQ8</accession>
<dbReference type="InterPro" id="IPR002068">
    <property type="entry name" value="A-crystallin/Hsp20_dom"/>
</dbReference>
<organism evidence="4 5">
    <name type="scientific">Solobacterium moorei</name>
    <dbReference type="NCBI Taxonomy" id="102148"/>
    <lineage>
        <taxon>Bacteria</taxon>
        <taxon>Bacillati</taxon>
        <taxon>Bacillota</taxon>
        <taxon>Erysipelotrichia</taxon>
        <taxon>Erysipelotrichales</taxon>
        <taxon>Erysipelotrichaceae</taxon>
        <taxon>Solobacterium</taxon>
    </lineage>
</organism>
<dbReference type="Proteomes" id="UP000284731">
    <property type="component" value="Unassembled WGS sequence"/>
</dbReference>
<dbReference type="AlphaFoldDB" id="A0A412PHQ8"/>
<evidence type="ECO:0000313" key="4">
    <source>
        <dbReference type="EMBL" id="RGT57701.1"/>
    </source>
</evidence>
<dbReference type="Gene3D" id="2.60.40.790">
    <property type="match status" value="1"/>
</dbReference>
<dbReference type="EMBL" id="QRWX01000001">
    <property type="protein sequence ID" value="RGT57701.1"/>
    <property type="molecule type" value="Genomic_DNA"/>
</dbReference>
<evidence type="ECO:0000256" key="2">
    <source>
        <dbReference type="RuleBase" id="RU003616"/>
    </source>
</evidence>
<dbReference type="InterPro" id="IPR008978">
    <property type="entry name" value="HSP20-like_chaperone"/>
</dbReference>
<reference evidence="4 5" key="1">
    <citation type="submission" date="2018-08" db="EMBL/GenBank/DDBJ databases">
        <title>A genome reference for cultivated species of the human gut microbiota.</title>
        <authorList>
            <person name="Zou Y."/>
            <person name="Xue W."/>
            <person name="Luo G."/>
        </authorList>
    </citation>
    <scope>NUCLEOTIDE SEQUENCE [LARGE SCALE GENOMIC DNA]</scope>
    <source>
        <strain evidence="4 5">AF18-46</strain>
    </source>
</reference>
<dbReference type="InterPro" id="IPR031107">
    <property type="entry name" value="Small_HSP"/>
</dbReference>
<dbReference type="GeneID" id="89621253"/>
<dbReference type="SUPFAM" id="SSF49764">
    <property type="entry name" value="HSP20-like chaperones"/>
    <property type="match status" value="1"/>
</dbReference>
<dbReference type="CDD" id="cd06471">
    <property type="entry name" value="ACD_LpsHSP_like"/>
    <property type="match status" value="1"/>
</dbReference>
<evidence type="ECO:0000256" key="1">
    <source>
        <dbReference type="PROSITE-ProRule" id="PRU00285"/>
    </source>
</evidence>
<dbReference type="Pfam" id="PF00011">
    <property type="entry name" value="HSP20"/>
    <property type="match status" value="1"/>
</dbReference>
<comment type="caution">
    <text evidence="4">The sequence shown here is derived from an EMBL/GenBank/DDBJ whole genome shotgun (WGS) entry which is preliminary data.</text>
</comment>
<dbReference type="RefSeq" id="WP_006524952.1">
    <property type="nucleotide sequence ID" value="NZ_AP028934.1"/>
</dbReference>
<dbReference type="PANTHER" id="PTHR11527">
    <property type="entry name" value="HEAT-SHOCK PROTEIN 20 FAMILY MEMBER"/>
    <property type="match status" value="1"/>
</dbReference>
<protein>
    <submittedName>
        <fullName evidence="4">Hsp20/alpha crystallin family protein</fullName>
    </submittedName>
</protein>
<comment type="similarity">
    <text evidence="1 2">Belongs to the small heat shock protein (HSP20) family.</text>
</comment>
<gene>
    <name evidence="4" type="ORF">DWX20_01245</name>
</gene>
<evidence type="ECO:0000313" key="5">
    <source>
        <dbReference type="Proteomes" id="UP000284731"/>
    </source>
</evidence>
<feature type="domain" description="SHSP" evidence="3">
    <location>
        <begin position="24"/>
        <end position="139"/>
    </location>
</feature>
<sequence>MKYMTTRKNDLFNDMFDDVFRAPVFTGNNILKTDVREKDGKYILEVEVPGYKKDEVSISLFNGNLTISASRSSTEEEKDEKGKVLRQERFSGNTSRTFYVGDAIKDTDIHASFDNGILKIELPTEQKKEEETKKFIEIL</sequence>
<evidence type="ECO:0000259" key="3">
    <source>
        <dbReference type="PROSITE" id="PS01031"/>
    </source>
</evidence>